<evidence type="ECO:0000256" key="6">
    <source>
        <dbReference type="HAMAP-Rule" id="MF_02040"/>
    </source>
</evidence>
<dbReference type="InterPro" id="IPR027417">
    <property type="entry name" value="P-loop_NTPase"/>
</dbReference>
<name>K6VVB5_9ACTN</name>
<keyword evidence="2 6" id="KW-0547">Nucleotide-binding</keyword>
<dbReference type="STRING" id="1108045.GORHZ_118_00160"/>
<evidence type="ECO:0000313" key="9">
    <source>
        <dbReference type="Proteomes" id="UP000008363"/>
    </source>
</evidence>
<dbReference type="SUPFAM" id="SSF117916">
    <property type="entry name" value="Fe-S cluster assembly (FSCA) domain-like"/>
    <property type="match status" value="1"/>
</dbReference>
<evidence type="ECO:0000256" key="4">
    <source>
        <dbReference type="ARBA" id="ARBA00023004"/>
    </source>
</evidence>
<keyword evidence="1 6" id="KW-0479">Metal-binding</keyword>
<sequence>MRVDLEAVQAAVEAVRDPEIGRPLGELGMVGPISMGRGGRVRIQLRLTTAACPLADQLHAAAVAAVRAVDGVGRVEVEMTTMPARERAELAEHLGRVATPLTGGLESGDTQIYAVASGKGGVGKSTVAANLAAALAASGKRVGLLDADVWGYSIPHLFGVRRSPVVLGELMLPVPAHGVSLMSIGFFVDEEQPVVWRGPMMHKAMEQFITDTYWGDLDALFVDLPPGTGDATLSLLELLPTATLLAVTTPQETARMVATRVARMAAEIGRPVAGVIENMSTAECAECRSHTAIFGTGGGARLAAEADAPLLGQVPLDIALRDAADRGTPVVVDSPRAASALELRRIAGSLPRSRRSLAGRSLPLAVV</sequence>
<dbReference type="InterPro" id="IPR044304">
    <property type="entry name" value="NUBPL-like"/>
</dbReference>
<keyword evidence="6" id="KW-0378">Hydrolase</keyword>
<dbReference type="Pfam" id="PF10609">
    <property type="entry name" value="ParA"/>
    <property type="match status" value="1"/>
</dbReference>
<dbReference type="HAMAP" id="MF_02040">
    <property type="entry name" value="Mrp_NBP35"/>
    <property type="match status" value="1"/>
</dbReference>
<evidence type="ECO:0000256" key="3">
    <source>
        <dbReference type="ARBA" id="ARBA00022840"/>
    </source>
</evidence>
<dbReference type="Proteomes" id="UP000008363">
    <property type="component" value="Unassembled WGS sequence"/>
</dbReference>
<reference evidence="8 9" key="1">
    <citation type="submission" date="2012-08" db="EMBL/GenBank/DDBJ databases">
        <title>Whole genome shotgun sequence of Gordonia rhizosphera NBRC 16068.</title>
        <authorList>
            <person name="Takarada H."/>
            <person name="Isaki S."/>
            <person name="Hosoyama A."/>
            <person name="Tsuchikane K."/>
            <person name="Katsumata H."/>
            <person name="Baba S."/>
            <person name="Ohji S."/>
            <person name="Yamazaki S."/>
            <person name="Fujita N."/>
        </authorList>
    </citation>
    <scope>NUCLEOTIDE SEQUENCE [LARGE SCALE GENOMIC DNA]</scope>
    <source>
        <strain evidence="8 9">NBRC 16068</strain>
    </source>
</reference>
<keyword evidence="9" id="KW-1185">Reference proteome</keyword>
<keyword evidence="5 6" id="KW-0411">Iron-sulfur</keyword>
<dbReference type="GO" id="GO:0016226">
    <property type="term" value="P:iron-sulfur cluster assembly"/>
    <property type="evidence" value="ECO:0007669"/>
    <property type="project" value="InterPro"/>
</dbReference>
<organism evidence="8 9">
    <name type="scientific">Gordonia rhizosphera NBRC 16068</name>
    <dbReference type="NCBI Taxonomy" id="1108045"/>
    <lineage>
        <taxon>Bacteria</taxon>
        <taxon>Bacillati</taxon>
        <taxon>Actinomycetota</taxon>
        <taxon>Actinomycetes</taxon>
        <taxon>Mycobacteriales</taxon>
        <taxon>Gordoniaceae</taxon>
        <taxon>Gordonia</taxon>
    </lineage>
</organism>
<dbReference type="Gene3D" id="3.40.50.300">
    <property type="entry name" value="P-loop containing nucleotide triphosphate hydrolases"/>
    <property type="match status" value="1"/>
</dbReference>
<dbReference type="CDD" id="cd02037">
    <property type="entry name" value="Mrp_NBP35"/>
    <property type="match status" value="1"/>
</dbReference>
<dbReference type="AlphaFoldDB" id="K6VVB5"/>
<evidence type="ECO:0000256" key="2">
    <source>
        <dbReference type="ARBA" id="ARBA00022741"/>
    </source>
</evidence>
<keyword evidence="3 6" id="KW-0067">ATP-binding</keyword>
<dbReference type="GO" id="GO:0046872">
    <property type="term" value="F:metal ion binding"/>
    <property type="evidence" value="ECO:0007669"/>
    <property type="project" value="UniProtKB-KW"/>
</dbReference>
<dbReference type="eggNOG" id="COG0489">
    <property type="taxonomic scope" value="Bacteria"/>
</dbReference>
<comment type="caution">
    <text evidence="8">The sequence shown here is derived from an EMBL/GenBank/DDBJ whole genome shotgun (WGS) entry which is preliminary data.</text>
</comment>
<dbReference type="GO" id="GO:0016887">
    <property type="term" value="F:ATP hydrolysis activity"/>
    <property type="evidence" value="ECO:0007669"/>
    <property type="project" value="UniProtKB-UniRule"/>
</dbReference>
<dbReference type="InterPro" id="IPR034904">
    <property type="entry name" value="FSCA_dom_sf"/>
</dbReference>
<dbReference type="InterPro" id="IPR019591">
    <property type="entry name" value="Mrp/NBP35_ATP-bd"/>
</dbReference>
<dbReference type="SUPFAM" id="SSF52540">
    <property type="entry name" value="P-loop containing nucleoside triphosphate hydrolases"/>
    <property type="match status" value="1"/>
</dbReference>
<dbReference type="InterPro" id="IPR033756">
    <property type="entry name" value="YlxH/NBP35"/>
</dbReference>
<dbReference type="FunFam" id="3.40.50.300:FF:001119">
    <property type="entry name" value="Iron-sulfur cluster carrier protein"/>
    <property type="match status" value="1"/>
</dbReference>
<dbReference type="Pfam" id="PF01883">
    <property type="entry name" value="FeS_assembly_P"/>
    <property type="match status" value="1"/>
</dbReference>
<dbReference type="EMBL" id="BAHC01000118">
    <property type="protein sequence ID" value="GAB90800.1"/>
    <property type="molecule type" value="Genomic_DNA"/>
</dbReference>
<dbReference type="GO" id="GO:0005524">
    <property type="term" value="F:ATP binding"/>
    <property type="evidence" value="ECO:0007669"/>
    <property type="project" value="UniProtKB-UniRule"/>
</dbReference>
<keyword evidence="4 6" id="KW-0408">Iron</keyword>
<evidence type="ECO:0000256" key="5">
    <source>
        <dbReference type="ARBA" id="ARBA00023014"/>
    </source>
</evidence>
<comment type="similarity">
    <text evidence="6">Belongs to the Mrp/NBP35 ATP-binding proteins family.</text>
</comment>
<evidence type="ECO:0000256" key="1">
    <source>
        <dbReference type="ARBA" id="ARBA00022723"/>
    </source>
</evidence>
<feature type="domain" description="MIP18 family-like" evidence="7">
    <location>
        <begin position="6"/>
        <end position="77"/>
    </location>
</feature>
<evidence type="ECO:0000313" key="8">
    <source>
        <dbReference type="EMBL" id="GAB90800.1"/>
    </source>
</evidence>
<dbReference type="PANTHER" id="PTHR42961">
    <property type="entry name" value="IRON-SULFUR PROTEIN NUBPL"/>
    <property type="match status" value="1"/>
</dbReference>
<gene>
    <name evidence="8" type="ORF">GORHZ_118_00160</name>
</gene>
<dbReference type="PANTHER" id="PTHR42961:SF2">
    <property type="entry name" value="IRON-SULFUR PROTEIN NUBPL"/>
    <property type="match status" value="1"/>
</dbReference>
<protein>
    <recommendedName>
        <fullName evidence="6">Iron-sulfur cluster carrier protein</fullName>
    </recommendedName>
</protein>
<accession>K6VVB5</accession>
<feature type="binding site" evidence="6">
    <location>
        <begin position="118"/>
        <end position="125"/>
    </location>
    <ligand>
        <name>ATP</name>
        <dbReference type="ChEBI" id="CHEBI:30616"/>
    </ligand>
</feature>
<dbReference type="RefSeq" id="WP_006333878.1">
    <property type="nucleotide sequence ID" value="NZ_BAHC01000118.1"/>
</dbReference>
<dbReference type="GO" id="GO:0140663">
    <property type="term" value="F:ATP-dependent FeS chaperone activity"/>
    <property type="evidence" value="ECO:0007669"/>
    <property type="project" value="InterPro"/>
</dbReference>
<dbReference type="GO" id="GO:0051539">
    <property type="term" value="F:4 iron, 4 sulfur cluster binding"/>
    <property type="evidence" value="ECO:0007669"/>
    <property type="project" value="TreeGrafter"/>
</dbReference>
<evidence type="ECO:0000259" key="7">
    <source>
        <dbReference type="Pfam" id="PF01883"/>
    </source>
</evidence>
<comment type="subunit">
    <text evidence="6">Homodimer.</text>
</comment>
<dbReference type="Gene3D" id="3.30.300.130">
    <property type="entry name" value="Fe-S cluster assembly (FSCA)"/>
    <property type="match status" value="1"/>
</dbReference>
<comment type="function">
    <text evidence="6">Binds and transfers iron-sulfur (Fe-S) clusters to target apoproteins. Can hydrolyze ATP.</text>
</comment>
<proteinExistence type="inferred from homology"/>
<dbReference type="InterPro" id="IPR002744">
    <property type="entry name" value="MIP18-like"/>
</dbReference>